<name>Q8VJB6_MYCTO</name>
<dbReference type="EMBL" id="AE000516">
    <property type="protein sequence ID" value="AAK47259.1"/>
    <property type="molecule type" value="Genomic_DNA"/>
</dbReference>
<accession>Q8VJB6</accession>
<gene>
    <name evidence="1" type="ordered locus">MT2934</name>
</gene>
<sequence length="236" mass="25988">MPPHWEHRNPEVLFRSFRSRPADRSQSWLPSDGRAPVGELLSAVDVRAVIDAQDHYRCVLVVNPVQQAVRSATRAERAGQLAPKGLAHPQGLARQIAEREFDHCREDSRWQLVEVSTRGCGEPHGVRHRSVGASRDAEFGADLVFAVGAAGGNVGVGFSDRLPDSGLRQPVQRLLQRFPLVGADQNGCGCTVLGDGDLVLCRRDRVDELIELALDRRNRQYPHTAILGRYTGPAQP</sequence>
<evidence type="ECO:0000313" key="1">
    <source>
        <dbReference type="EMBL" id="AAK47259.1"/>
    </source>
</evidence>
<proteinExistence type="predicted"/>
<protein>
    <submittedName>
        <fullName evidence="1">Uncharacterized protein</fullName>
    </submittedName>
</protein>
<evidence type="ECO:0000313" key="2">
    <source>
        <dbReference type="Proteomes" id="UP000001020"/>
    </source>
</evidence>
<dbReference type="AlphaFoldDB" id="Q8VJB6"/>
<dbReference type="Proteomes" id="UP000001020">
    <property type="component" value="Chromosome"/>
</dbReference>
<keyword evidence="2" id="KW-1185">Reference proteome</keyword>
<reference evidence="1 2" key="1">
    <citation type="journal article" date="2002" name="J. Bacteriol.">
        <title>Whole-genome comparison of Mycobacterium tuberculosis clinical and laboratory strains.</title>
        <authorList>
            <person name="Fleischmann R.D."/>
            <person name="Alland D."/>
            <person name="Eisen J.A."/>
            <person name="Carpenter L."/>
            <person name="White O."/>
            <person name="Peterson J."/>
            <person name="DeBoy R."/>
            <person name="Dodson R."/>
            <person name="Gwinn M."/>
            <person name="Haft D."/>
            <person name="Hickey E."/>
            <person name="Kolonay J.F."/>
            <person name="Nelson W.C."/>
            <person name="Umayam L.A."/>
            <person name="Ermolaeva M."/>
            <person name="Salzberg S.L."/>
            <person name="Delcher A."/>
            <person name="Utterback T."/>
            <person name="Weidman J."/>
            <person name="Khouri H."/>
            <person name="Gill J."/>
            <person name="Mikula A."/>
            <person name="Bishai W."/>
            <person name="Jacobs Jr W.R.Jr."/>
            <person name="Venter J.C."/>
            <person name="Fraser C.M."/>
        </authorList>
    </citation>
    <scope>NUCLEOTIDE SEQUENCE [LARGE SCALE GENOMIC DNA]</scope>
    <source>
        <strain evidence="2">CDC 1551 / Oshkosh</strain>
    </source>
</reference>
<dbReference type="HOGENOM" id="CLU_1174388_0_0_11"/>
<dbReference type="KEGG" id="mtc:MT2934"/>
<organism evidence="1 2">
    <name type="scientific">Mycobacterium tuberculosis (strain CDC 1551 / Oshkosh)</name>
    <dbReference type="NCBI Taxonomy" id="83331"/>
    <lineage>
        <taxon>Bacteria</taxon>
        <taxon>Bacillati</taxon>
        <taxon>Actinomycetota</taxon>
        <taxon>Actinomycetes</taxon>
        <taxon>Mycobacteriales</taxon>
        <taxon>Mycobacteriaceae</taxon>
        <taxon>Mycobacterium</taxon>
        <taxon>Mycobacterium tuberculosis complex</taxon>
    </lineage>
</organism>